<keyword evidence="9" id="KW-1133">Transmembrane helix</keyword>
<evidence type="ECO:0000313" key="11">
    <source>
        <dbReference type="EMBL" id="EIJ42810.1"/>
    </source>
</evidence>
<dbReference type="Gene3D" id="3.30.565.10">
    <property type="entry name" value="Histidine kinase-like ATPase, C-terminal domain"/>
    <property type="match status" value="1"/>
</dbReference>
<sequence length="335" mass="37960">MITPLISKSPKLVKLPLRFNPYLYAISFASLYLLYCLLYIWLSSEIAASFAFSIQQLTLIEQWKGTIFVILTTLLIFLILIMMLKRIDEYQNQIFIQQSLLIQSERKATAGIFAASVAHDMNNCLFSISGAIEVFQETNELSEKQRQLLRTVETGLAELTELSRTLVHVEQEALEKSFSFLNLNAFIQEIIELAQHHQHVKKCAIRLESAQLPNIMIETHLFKQMLINMIINAAEAIQHANGIIVLKTTLQPDAVILEIHDNGRGIPQDLRQKVFEPFFTTKTEGSGLGLLSVKVCMDKHNGSVKITDSDLLGGCCIRLTFPIDMTHLNKSFSYQ</sequence>
<evidence type="ECO:0000256" key="1">
    <source>
        <dbReference type="ARBA" id="ARBA00000085"/>
    </source>
</evidence>
<evidence type="ECO:0000313" key="12">
    <source>
        <dbReference type="Proteomes" id="UP000005744"/>
    </source>
</evidence>
<dbReference type="PROSITE" id="PS50109">
    <property type="entry name" value="HIS_KIN"/>
    <property type="match status" value="1"/>
</dbReference>
<dbReference type="GO" id="GO:0005524">
    <property type="term" value="F:ATP binding"/>
    <property type="evidence" value="ECO:0007669"/>
    <property type="project" value="UniProtKB-KW"/>
</dbReference>
<dbReference type="InterPro" id="IPR004358">
    <property type="entry name" value="Sig_transdc_His_kin-like_C"/>
</dbReference>
<dbReference type="InterPro" id="IPR036890">
    <property type="entry name" value="HATPase_C_sf"/>
</dbReference>
<dbReference type="Proteomes" id="UP000005744">
    <property type="component" value="Unassembled WGS sequence"/>
</dbReference>
<keyword evidence="6 11" id="KW-0418">Kinase</keyword>
<feature type="transmembrane region" description="Helical" evidence="9">
    <location>
        <begin position="62"/>
        <end position="84"/>
    </location>
</feature>
<dbReference type="EMBL" id="JH600070">
    <property type="protein sequence ID" value="EIJ42810.1"/>
    <property type="molecule type" value="Genomic_DNA"/>
</dbReference>
<dbReference type="SUPFAM" id="SSF55874">
    <property type="entry name" value="ATPase domain of HSP90 chaperone/DNA topoisomerase II/histidine kinase"/>
    <property type="match status" value="1"/>
</dbReference>
<name>I3CGR7_9GAMM</name>
<keyword evidence="12" id="KW-1185">Reference proteome</keyword>
<dbReference type="Gene3D" id="1.10.287.130">
    <property type="match status" value="1"/>
</dbReference>
<comment type="catalytic activity">
    <reaction evidence="1">
        <text>ATP + protein L-histidine = ADP + protein N-phospho-L-histidine.</text>
        <dbReference type="EC" id="2.7.13.3"/>
    </reaction>
</comment>
<dbReference type="PANTHER" id="PTHR43065">
    <property type="entry name" value="SENSOR HISTIDINE KINASE"/>
    <property type="match status" value="1"/>
</dbReference>
<dbReference type="PRINTS" id="PR00344">
    <property type="entry name" value="BCTRLSENSOR"/>
</dbReference>
<dbReference type="HOGENOM" id="CLU_000445_89_1_6"/>
<dbReference type="eggNOG" id="COG4191">
    <property type="taxonomic scope" value="Bacteria"/>
</dbReference>
<proteinExistence type="predicted"/>
<dbReference type="InterPro" id="IPR003594">
    <property type="entry name" value="HATPase_dom"/>
</dbReference>
<feature type="domain" description="Histidine kinase" evidence="10">
    <location>
        <begin position="116"/>
        <end position="325"/>
    </location>
</feature>
<feature type="transmembrane region" description="Helical" evidence="9">
    <location>
        <begin position="21"/>
        <end position="42"/>
    </location>
</feature>
<dbReference type="Pfam" id="PF02518">
    <property type="entry name" value="HATPase_c"/>
    <property type="match status" value="1"/>
</dbReference>
<keyword evidence="7" id="KW-0067">ATP-binding</keyword>
<dbReference type="InterPro" id="IPR005467">
    <property type="entry name" value="His_kinase_dom"/>
</dbReference>
<keyword evidence="8" id="KW-0902">Two-component regulatory system</keyword>
<dbReference type="AlphaFoldDB" id="I3CGR7"/>
<evidence type="ECO:0000256" key="9">
    <source>
        <dbReference type="SAM" id="Phobius"/>
    </source>
</evidence>
<keyword evidence="5" id="KW-0547">Nucleotide-binding</keyword>
<organism evidence="11 12">
    <name type="scientific">Beggiatoa alba B18LD</name>
    <dbReference type="NCBI Taxonomy" id="395493"/>
    <lineage>
        <taxon>Bacteria</taxon>
        <taxon>Pseudomonadati</taxon>
        <taxon>Pseudomonadota</taxon>
        <taxon>Gammaproteobacteria</taxon>
        <taxon>Thiotrichales</taxon>
        <taxon>Thiotrichaceae</taxon>
        <taxon>Beggiatoa</taxon>
    </lineage>
</organism>
<dbReference type="PANTHER" id="PTHR43065:SF10">
    <property type="entry name" value="PEROXIDE STRESS-ACTIVATED HISTIDINE KINASE MAK3"/>
    <property type="match status" value="1"/>
</dbReference>
<dbReference type="EC" id="2.7.13.3" evidence="2"/>
<keyword evidence="9" id="KW-0472">Membrane</keyword>
<dbReference type="STRING" id="395493.BegalDRAFT_1938"/>
<evidence type="ECO:0000256" key="5">
    <source>
        <dbReference type="ARBA" id="ARBA00022741"/>
    </source>
</evidence>
<dbReference type="InterPro" id="IPR036097">
    <property type="entry name" value="HisK_dim/P_sf"/>
</dbReference>
<accession>I3CGR7</accession>
<evidence type="ECO:0000256" key="7">
    <source>
        <dbReference type="ARBA" id="ARBA00022840"/>
    </source>
</evidence>
<evidence type="ECO:0000256" key="2">
    <source>
        <dbReference type="ARBA" id="ARBA00012438"/>
    </source>
</evidence>
<evidence type="ECO:0000256" key="4">
    <source>
        <dbReference type="ARBA" id="ARBA00022679"/>
    </source>
</evidence>
<evidence type="ECO:0000256" key="8">
    <source>
        <dbReference type="ARBA" id="ARBA00023012"/>
    </source>
</evidence>
<dbReference type="Pfam" id="PF00512">
    <property type="entry name" value="HisKA"/>
    <property type="match status" value="1"/>
</dbReference>
<evidence type="ECO:0000256" key="6">
    <source>
        <dbReference type="ARBA" id="ARBA00022777"/>
    </source>
</evidence>
<keyword evidence="9" id="KW-0812">Transmembrane</keyword>
<dbReference type="SUPFAM" id="SSF47384">
    <property type="entry name" value="Homodimeric domain of signal transducing histidine kinase"/>
    <property type="match status" value="1"/>
</dbReference>
<keyword evidence="4" id="KW-0808">Transferase</keyword>
<dbReference type="CDD" id="cd00082">
    <property type="entry name" value="HisKA"/>
    <property type="match status" value="1"/>
</dbReference>
<dbReference type="RefSeq" id="WP_002686064.1">
    <property type="nucleotide sequence ID" value="NZ_JH600070.1"/>
</dbReference>
<evidence type="ECO:0000256" key="3">
    <source>
        <dbReference type="ARBA" id="ARBA00022553"/>
    </source>
</evidence>
<protein>
    <recommendedName>
        <fullName evidence="2">histidine kinase</fullName>
        <ecNumber evidence="2">2.7.13.3</ecNumber>
    </recommendedName>
</protein>
<dbReference type="SMART" id="SM00388">
    <property type="entry name" value="HisKA"/>
    <property type="match status" value="1"/>
</dbReference>
<dbReference type="OrthoDB" id="9772100at2"/>
<dbReference type="GO" id="GO:0000155">
    <property type="term" value="F:phosphorelay sensor kinase activity"/>
    <property type="evidence" value="ECO:0007669"/>
    <property type="project" value="InterPro"/>
</dbReference>
<reference evidence="11 12" key="1">
    <citation type="submission" date="2011-11" db="EMBL/GenBank/DDBJ databases">
        <title>Improved High-Quality Draft sequence of Beggiatoa alba B18lD.</title>
        <authorList>
            <consortium name="US DOE Joint Genome Institute"/>
            <person name="Lucas S."/>
            <person name="Han J."/>
            <person name="Lapidus A."/>
            <person name="Cheng J.-F."/>
            <person name="Goodwin L."/>
            <person name="Pitluck S."/>
            <person name="Peters L."/>
            <person name="Mikhailova N."/>
            <person name="Held B."/>
            <person name="Detter J.C."/>
            <person name="Han C."/>
            <person name="Tapia R."/>
            <person name="Land M."/>
            <person name="Hauser L."/>
            <person name="Kyrpides N."/>
            <person name="Ivanova N."/>
            <person name="Pagani I."/>
            <person name="Samuel K."/>
            <person name="Teske A."/>
            <person name="Mueller J."/>
            <person name="Woyke T."/>
        </authorList>
    </citation>
    <scope>NUCLEOTIDE SEQUENCE [LARGE SCALE GENOMIC DNA]</scope>
    <source>
        <strain evidence="11 12">B18LD</strain>
    </source>
</reference>
<keyword evidence="3" id="KW-0597">Phosphoprotein</keyword>
<gene>
    <name evidence="11" type="ORF">BegalDRAFT_1938</name>
</gene>
<dbReference type="InterPro" id="IPR003661">
    <property type="entry name" value="HisK_dim/P_dom"/>
</dbReference>
<evidence type="ECO:0000259" key="10">
    <source>
        <dbReference type="PROSITE" id="PS50109"/>
    </source>
</evidence>
<dbReference type="SMART" id="SM00387">
    <property type="entry name" value="HATPase_c"/>
    <property type="match status" value="1"/>
</dbReference>